<reference evidence="2" key="1">
    <citation type="submission" date="2014-12" db="EMBL/GenBank/DDBJ databases">
        <title>Genome Sequence of Valsa Canker Pathogens Uncovers a Specific Adaption of Colonization on Woody Bark.</title>
        <authorList>
            <person name="Yin Z."/>
            <person name="Liu H."/>
            <person name="Gao X."/>
            <person name="Li Z."/>
            <person name="Song N."/>
            <person name="Ke X."/>
            <person name="Dai Q."/>
            <person name="Wu Y."/>
            <person name="Sun Y."/>
            <person name="Xu J.-R."/>
            <person name="Kang Z.K."/>
            <person name="Wang L."/>
            <person name="Huang L."/>
        </authorList>
    </citation>
    <scope>NUCLEOTIDE SEQUENCE [LARGE SCALE GENOMIC DNA]</scope>
    <source>
        <strain evidence="2">03-8</strain>
    </source>
</reference>
<feature type="domain" description="CMP/dCMP-type deaminase" evidence="1">
    <location>
        <begin position="7"/>
        <end position="146"/>
    </location>
</feature>
<dbReference type="Pfam" id="PF18785">
    <property type="entry name" value="Inv-AAD"/>
    <property type="match status" value="1"/>
</dbReference>
<dbReference type="PROSITE" id="PS51747">
    <property type="entry name" value="CYT_DCMP_DEAMINASES_2"/>
    <property type="match status" value="1"/>
</dbReference>
<accession>A0A194W074</accession>
<dbReference type="Proteomes" id="UP000078559">
    <property type="component" value="Chromosome 5"/>
</dbReference>
<evidence type="ECO:0000313" key="2">
    <source>
        <dbReference type="EMBL" id="KUI69518.1"/>
    </source>
</evidence>
<dbReference type="SMR" id="A0A194W074"/>
<dbReference type="GO" id="GO:0006139">
    <property type="term" value="P:nucleobase-containing compound metabolic process"/>
    <property type="evidence" value="ECO:0007669"/>
    <property type="project" value="UniProtKB-ARBA"/>
</dbReference>
<gene>
    <name evidence="2" type="ORF">VM1G_05248</name>
</gene>
<dbReference type="AlphaFoldDB" id="A0A194W074"/>
<evidence type="ECO:0000313" key="3">
    <source>
        <dbReference type="Proteomes" id="UP000078559"/>
    </source>
</evidence>
<dbReference type="SUPFAM" id="SSF53927">
    <property type="entry name" value="Cytidine deaminase-like"/>
    <property type="match status" value="1"/>
</dbReference>
<dbReference type="GO" id="GO:0003824">
    <property type="term" value="F:catalytic activity"/>
    <property type="evidence" value="ECO:0007669"/>
    <property type="project" value="InterPro"/>
</dbReference>
<dbReference type="OrthoDB" id="252265at2759"/>
<protein>
    <submittedName>
        <fullName evidence="2">Bifunctional protein RIB2</fullName>
    </submittedName>
</protein>
<dbReference type="EMBL" id="CM003102">
    <property type="protein sequence ID" value="KUI69518.1"/>
    <property type="molecule type" value="Genomic_DNA"/>
</dbReference>
<dbReference type="InterPro" id="IPR002125">
    <property type="entry name" value="CMP_dCMP_dom"/>
</dbReference>
<name>A0A194W074_CYTMA</name>
<organism evidence="2 3">
    <name type="scientific">Cytospora mali</name>
    <name type="common">Apple Valsa canker fungus</name>
    <name type="synonym">Valsa mali</name>
    <dbReference type="NCBI Taxonomy" id="578113"/>
    <lineage>
        <taxon>Eukaryota</taxon>
        <taxon>Fungi</taxon>
        <taxon>Dikarya</taxon>
        <taxon>Ascomycota</taxon>
        <taxon>Pezizomycotina</taxon>
        <taxon>Sordariomycetes</taxon>
        <taxon>Sordariomycetidae</taxon>
        <taxon>Diaporthales</taxon>
        <taxon>Cytosporaceae</taxon>
        <taxon>Cytospora</taxon>
    </lineage>
</organism>
<evidence type="ECO:0000259" key="1">
    <source>
        <dbReference type="PROSITE" id="PS51747"/>
    </source>
</evidence>
<dbReference type="Gene3D" id="3.40.140.10">
    <property type="entry name" value="Cytidine Deaminase, domain 2"/>
    <property type="match status" value="1"/>
</dbReference>
<keyword evidence="3" id="KW-1185">Reference proteome</keyword>
<sequence length="168" mass="18375">MSGLQPNDHRAYMEHALSLARRSPPKPTNYRVGAVVVDQATNEILADGYTLELEGNTHAEQCCFMKLAEKHGVPESELGQVLPSNLALYTTMEPCSKRLSGNTPCAERVLRLSGVIKTVYVGVMEPKKFVEENTGRDALEKAGIQFVHVDGLEEEILKVAKAGHETGV</sequence>
<proteinExistence type="predicted"/>
<dbReference type="InterPro" id="IPR016193">
    <property type="entry name" value="Cytidine_deaminase-like"/>
</dbReference>